<proteinExistence type="predicted"/>
<evidence type="ECO:0000313" key="2">
    <source>
        <dbReference type="EMBL" id="KAJ8048950.1"/>
    </source>
</evidence>
<dbReference type="EMBL" id="JAIZAY010000001">
    <property type="protein sequence ID" value="KAJ8048950.1"/>
    <property type="molecule type" value="Genomic_DNA"/>
</dbReference>
<organism evidence="2 3">
    <name type="scientific">Holothuria leucospilota</name>
    <name type="common">Black long sea cucumber</name>
    <name type="synonym">Mertensiothuria leucospilota</name>
    <dbReference type="NCBI Taxonomy" id="206669"/>
    <lineage>
        <taxon>Eukaryota</taxon>
        <taxon>Metazoa</taxon>
        <taxon>Echinodermata</taxon>
        <taxon>Eleutherozoa</taxon>
        <taxon>Echinozoa</taxon>
        <taxon>Holothuroidea</taxon>
        <taxon>Aspidochirotacea</taxon>
        <taxon>Aspidochirotida</taxon>
        <taxon>Holothuriidae</taxon>
        <taxon>Holothuria</taxon>
    </lineage>
</organism>
<dbReference type="AlphaFoldDB" id="A0A9Q1CQH2"/>
<gene>
    <name evidence="2" type="ORF">HOLleu_01469</name>
</gene>
<feature type="region of interest" description="Disordered" evidence="1">
    <location>
        <begin position="1"/>
        <end position="28"/>
    </location>
</feature>
<protein>
    <submittedName>
        <fullName evidence="2">Uncharacterized protein</fullName>
    </submittedName>
</protein>
<dbReference type="Proteomes" id="UP001152320">
    <property type="component" value="Chromosome 1"/>
</dbReference>
<name>A0A9Q1CQH2_HOLLE</name>
<reference evidence="2" key="1">
    <citation type="submission" date="2021-10" db="EMBL/GenBank/DDBJ databases">
        <title>Tropical sea cucumber genome reveals ecological adaptation and Cuvierian tubules defense mechanism.</title>
        <authorList>
            <person name="Chen T."/>
        </authorList>
    </citation>
    <scope>NUCLEOTIDE SEQUENCE</scope>
    <source>
        <strain evidence="2">Nanhai2018</strain>
        <tissue evidence="2">Muscle</tissue>
    </source>
</reference>
<dbReference type="OrthoDB" id="10064127at2759"/>
<accession>A0A9Q1CQH2</accession>
<evidence type="ECO:0000256" key="1">
    <source>
        <dbReference type="SAM" id="MobiDB-lite"/>
    </source>
</evidence>
<sequence length="188" mass="20694">MKRGGGDFTHLLRERGGGQNPPFPPLAETPGGSIPVVGKIVAPVTYLDNQYQLPVYIIPGNYPALLGREWLSNIKLDWPNIFHVETDQDIAPSVKEFVYRFPEVFSDQGGPIEGFKANVHVNVDAQPKFMKSSPVPYATRQKGPQHSTIDIDVGDQETKFDSAPSSSTAPLPVGRSCRTIKPRKILDL</sequence>
<keyword evidence="3" id="KW-1185">Reference proteome</keyword>
<comment type="caution">
    <text evidence="2">The sequence shown here is derived from an EMBL/GenBank/DDBJ whole genome shotgun (WGS) entry which is preliminary data.</text>
</comment>
<feature type="region of interest" description="Disordered" evidence="1">
    <location>
        <begin position="154"/>
        <end position="174"/>
    </location>
</feature>
<evidence type="ECO:0000313" key="3">
    <source>
        <dbReference type="Proteomes" id="UP001152320"/>
    </source>
</evidence>